<accession>A9C3J3</accession>
<dbReference type="Proteomes" id="UP000000784">
    <property type="component" value="Chromosome"/>
</dbReference>
<dbReference type="AlphaFoldDB" id="A9C3J3"/>
<proteinExistence type="predicted"/>
<dbReference type="EMBL" id="CP000884">
    <property type="protein sequence ID" value="ABX37304.1"/>
    <property type="molecule type" value="Genomic_DNA"/>
</dbReference>
<sequence>MNILLPKTIVAEMFGPGTTVPEVDTVMGEQAWASGVDAAVGVRRVWKGSTYECVGAVSGSPANTYEPGTTNAAGLWERDEGAPSNRMAPFDKYLFTKTRRPGSFTFVLKPGFINGLAIYGLEADTLDITVRAAGEDLIEPVHVELWQQAFGEWEYLFGDLQRGTYFTLKDLPIHPDLEISITVSRSSAEAIAAVGYISVGNWKRLLFPGRADMGGTQFGVEASTRDYSYLDERKDGTYTEVEGRKATNINLSCVIDADQAPAAKALLDQILGKAVAIEVDQLPRYGHLATVGKVTGAVRSTDWTSAQVDLQIKGNV</sequence>
<reference evidence="1 2" key="1">
    <citation type="journal article" date="2004" name="Appl. Environ. Microbiol.">
        <title>Mineralization of individual congeners of linear alkylbenzenesulfonate by defined pairs of heterotrophic bacteria.</title>
        <authorList>
            <person name="Schleheck D."/>
            <person name="Knepper T.P."/>
            <person name="Fischer K."/>
            <person name="Cook A.M."/>
        </authorList>
    </citation>
    <scope>NUCLEOTIDE SEQUENCE [LARGE SCALE GENOMIC DNA]</scope>
    <source>
        <strain evidence="2">DSM 14801 / SPH-1</strain>
    </source>
</reference>
<dbReference type="STRING" id="398578.Daci_4675"/>
<dbReference type="GeneID" id="24115503"/>
<name>A9C3J3_DELAS</name>
<evidence type="ECO:0000313" key="1">
    <source>
        <dbReference type="EMBL" id="ABX37304.1"/>
    </source>
</evidence>
<gene>
    <name evidence="1" type="ordered locus">Daci_4675</name>
</gene>
<protein>
    <submittedName>
        <fullName evidence="1">Uncharacterized protein</fullName>
    </submittedName>
</protein>
<organism evidence="1 2">
    <name type="scientific">Delftia acidovorans (strain DSM 14801 / SPH-1)</name>
    <dbReference type="NCBI Taxonomy" id="398578"/>
    <lineage>
        <taxon>Bacteria</taxon>
        <taxon>Pseudomonadati</taxon>
        <taxon>Pseudomonadota</taxon>
        <taxon>Betaproteobacteria</taxon>
        <taxon>Burkholderiales</taxon>
        <taxon>Comamonadaceae</taxon>
        <taxon>Delftia</taxon>
    </lineage>
</organism>
<reference evidence="2" key="2">
    <citation type="submission" date="2007-11" db="EMBL/GenBank/DDBJ databases">
        <title>Complete sequence of Delftia acidovorans DSM 14801 / SPH-1.</title>
        <authorList>
            <person name="Copeland A."/>
            <person name="Lucas S."/>
            <person name="Lapidus A."/>
            <person name="Barry K."/>
            <person name="Glavina del Rio T."/>
            <person name="Dalin E."/>
            <person name="Tice H."/>
            <person name="Pitluck S."/>
            <person name="Lowry S."/>
            <person name="Clum A."/>
            <person name="Schmutz J."/>
            <person name="Larimer F."/>
            <person name="Land M."/>
            <person name="Hauser L."/>
            <person name="Kyrpides N."/>
            <person name="Kim E."/>
            <person name="Schleheck D."/>
            <person name="Richardson P."/>
        </authorList>
    </citation>
    <scope>NUCLEOTIDE SEQUENCE [LARGE SCALE GENOMIC DNA]</scope>
    <source>
        <strain evidence="2">DSM 14801 / SPH-1</strain>
    </source>
</reference>
<dbReference type="RefSeq" id="WP_012206474.1">
    <property type="nucleotide sequence ID" value="NC_010002.1"/>
</dbReference>
<dbReference type="HOGENOM" id="CLU_896360_0_0_4"/>
<evidence type="ECO:0000313" key="2">
    <source>
        <dbReference type="Proteomes" id="UP000000784"/>
    </source>
</evidence>
<dbReference type="KEGG" id="dac:Daci_4675"/>
<keyword evidence="2" id="KW-1185">Reference proteome</keyword>